<evidence type="ECO:0000313" key="9">
    <source>
        <dbReference type="Proteomes" id="UP000476281"/>
    </source>
</evidence>
<feature type="transmembrane region" description="Helical" evidence="6">
    <location>
        <begin position="210"/>
        <end position="228"/>
    </location>
</feature>
<comment type="caution">
    <text evidence="8">The sequence shown here is derived from an EMBL/GenBank/DDBJ whole genome shotgun (WGS) entry which is preliminary data.</text>
</comment>
<dbReference type="InterPro" id="IPR020846">
    <property type="entry name" value="MFS_dom"/>
</dbReference>
<name>A0A6L3XVZ4_9ENTR</name>
<dbReference type="PANTHER" id="PTHR23508">
    <property type="entry name" value="CARBOXYLIC ACID TRANSPORTER PROTEIN HOMOLOG"/>
    <property type="match status" value="1"/>
</dbReference>
<evidence type="ECO:0000256" key="1">
    <source>
        <dbReference type="ARBA" id="ARBA00004141"/>
    </source>
</evidence>
<evidence type="ECO:0000256" key="5">
    <source>
        <dbReference type="ARBA" id="ARBA00023136"/>
    </source>
</evidence>
<feature type="transmembrane region" description="Helical" evidence="6">
    <location>
        <begin position="117"/>
        <end position="135"/>
    </location>
</feature>
<dbReference type="PANTHER" id="PTHR23508:SF10">
    <property type="entry name" value="CARBOXYLIC ACID TRANSPORTER PROTEIN HOMOLOG"/>
    <property type="match status" value="1"/>
</dbReference>
<gene>
    <name evidence="8" type="ORF">F9C29_19970</name>
</gene>
<comment type="subcellular location">
    <subcellularLocation>
        <location evidence="1">Membrane</location>
        <topology evidence="1">Multi-pass membrane protein</topology>
    </subcellularLocation>
</comment>
<accession>A0A6L3XVZ4</accession>
<evidence type="ECO:0000256" key="3">
    <source>
        <dbReference type="ARBA" id="ARBA00022692"/>
    </source>
</evidence>
<dbReference type="EMBL" id="WBSZ01000837">
    <property type="protein sequence ID" value="KAB2509099.1"/>
    <property type="molecule type" value="Genomic_DNA"/>
</dbReference>
<feature type="non-terminal residue" evidence="8">
    <location>
        <position position="1"/>
    </location>
</feature>
<evidence type="ECO:0000259" key="7">
    <source>
        <dbReference type="PROSITE" id="PS50850"/>
    </source>
</evidence>
<dbReference type="InterPro" id="IPR036259">
    <property type="entry name" value="MFS_trans_sf"/>
</dbReference>
<feature type="transmembrane region" description="Helical" evidence="6">
    <location>
        <begin position="56"/>
        <end position="79"/>
    </location>
</feature>
<keyword evidence="2" id="KW-1003">Cell membrane</keyword>
<reference evidence="8 9" key="1">
    <citation type="submission" date="2019-09" db="EMBL/GenBank/DDBJ databases">
        <title>Reversal of blaTEM antimicrobial resistance by CRISPR-Cas9 in clinical E. coli and other Enterobacteriaceae strains.</title>
        <authorList>
            <person name="Tagliaferri T."/>
            <person name="Guimaraes N."/>
            <person name="Pereira M."/>
            <person name="Felicori L."/>
            <person name="Horz H.-P."/>
            <person name="Santos S."/>
            <person name="Mendes T."/>
        </authorList>
    </citation>
    <scope>NUCLEOTIDE SEQUENCE [LARGE SCALE GENOMIC DNA]</scope>
    <source>
        <strain evidence="8 9">E2_blaTEM_MG</strain>
    </source>
</reference>
<evidence type="ECO:0000313" key="8">
    <source>
        <dbReference type="EMBL" id="KAB2509099.1"/>
    </source>
</evidence>
<protein>
    <submittedName>
        <fullName evidence="8">Aromatic acid/H+ symport family MFS transporter</fullName>
    </submittedName>
</protein>
<dbReference type="PROSITE" id="PS50850">
    <property type="entry name" value="MFS"/>
    <property type="match status" value="1"/>
</dbReference>
<feature type="transmembrane region" description="Helical" evidence="6">
    <location>
        <begin position="91"/>
        <end position="111"/>
    </location>
</feature>
<dbReference type="AlphaFoldDB" id="A0A6L3XVZ4"/>
<keyword evidence="3 6" id="KW-0812">Transmembrane</keyword>
<dbReference type="GO" id="GO:0046943">
    <property type="term" value="F:carboxylic acid transmembrane transporter activity"/>
    <property type="evidence" value="ECO:0007669"/>
    <property type="project" value="TreeGrafter"/>
</dbReference>
<feature type="domain" description="Major facilitator superfamily (MFS) profile" evidence="7">
    <location>
        <begin position="54"/>
        <end position="241"/>
    </location>
</feature>
<dbReference type="Gene3D" id="1.20.1250.20">
    <property type="entry name" value="MFS general substrate transporter like domains"/>
    <property type="match status" value="1"/>
</dbReference>
<evidence type="ECO:0000256" key="6">
    <source>
        <dbReference type="SAM" id="Phobius"/>
    </source>
</evidence>
<feature type="transmembrane region" description="Helical" evidence="6">
    <location>
        <begin position="142"/>
        <end position="159"/>
    </location>
</feature>
<sequence>LVQRGKDVAQVRRIASRFARSTLDSVTGFFLAEEKVASKKGSVSQLFSMPWLPGTLMLWVTYFMGLVIYYVLLSWMPTLMQGMGYALTESAWLTSLFTFGGTAGILLAGWMMDRWEAHKVVACGFVLTMGLILLLGIEHNHIALFGGLIFLMGIAMNGAQSGMQTLAATFYPTECRATGIAWMQGIGRFGGVAGTMTSAQLLSMQWQADSILMILSVPALVAAAATVYKMLYSRAQEPGVA</sequence>
<dbReference type="InterPro" id="IPR011701">
    <property type="entry name" value="MFS"/>
</dbReference>
<proteinExistence type="predicted"/>
<keyword evidence="4 6" id="KW-1133">Transmembrane helix</keyword>
<dbReference type="Proteomes" id="UP000476281">
    <property type="component" value="Unassembled WGS sequence"/>
</dbReference>
<evidence type="ECO:0000256" key="4">
    <source>
        <dbReference type="ARBA" id="ARBA00022989"/>
    </source>
</evidence>
<dbReference type="Pfam" id="PF07690">
    <property type="entry name" value="MFS_1"/>
    <property type="match status" value="1"/>
</dbReference>
<dbReference type="GO" id="GO:0005886">
    <property type="term" value="C:plasma membrane"/>
    <property type="evidence" value="ECO:0007669"/>
    <property type="project" value="TreeGrafter"/>
</dbReference>
<organism evidence="8 9">
    <name type="scientific">Enterobacter hormaechei</name>
    <dbReference type="NCBI Taxonomy" id="158836"/>
    <lineage>
        <taxon>Bacteria</taxon>
        <taxon>Pseudomonadati</taxon>
        <taxon>Pseudomonadota</taxon>
        <taxon>Gammaproteobacteria</taxon>
        <taxon>Enterobacterales</taxon>
        <taxon>Enterobacteriaceae</taxon>
        <taxon>Enterobacter</taxon>
        <taxon>Enterobacter cloacae complex</taxon>
    </lineage>
</organism>
<evidence type="ECO:0000256" key="2">
    <source>
        <dbReference type="ARBA" id="ARBA00022475"/>
    </source>
</evidence>
<keyword evidence="5 6" id="KW-0472">Membrane</keyword>
<dbReference type="SUPFAM" id="SSF103473">
    <property type="entry name" value="MFS general substrate transporter"/>
    <property type="match status" value="1"/>
</dbReference>